<evidence type="ECO:0008006" key="4">
    <source>
        <dbReference type="Google" id="ProtNLM"/>
    </source>
</evidence>
<name>A0A818BY03_9BILA</name>
<dbReference type="AlphaFoldDB" id="A0A818BY03"/>
<dbReference type="SUPFAM" id="SSF53098">
    <property type="entry name" value="Ribonuclease H-like"/>
    <property type="match status" value="1"/>
</dbReference>
<dbReference type="EMBL" id="CAJNYT010001669">
    <property type="protein sequence ID" value="CAF3423901.1"/>
    <property type="molecule type" value="Genomic_DNA"/>
</dbReference>
<organism evidence="2 3">
    <name type="scientific">Rotaria socialis</name>
    <dbReference type="NCBI Taxonomy" id="392032"/>
    <lineage>
        <taxon>Eukaryota</taxon>
        <taxon>Metazoa</taxon>
        <taxon>Spiralia</taxon>
        <taxon>Gnathifera</taxon>
        <taxon>Rotifera</taxon>
        <taxon>Eurotatoria</taxon>
        <taxon>Bdelloidea</taxon>
        <taxon>Philodinida</taxon>
        <taxon>Philodinidae</taxon>
        <taxon>Rotaria</taxon>
    </lineage>
</organism>
<proteinExistence type="predicted"/>
<evidence type="ECO:0000313" key="3">
    <source>
        <dbReference type="Proteomes" id="UP000663872"/>
    </source>
</evidence>
<dbReference type="PANTHER" id="PTHR37162">
    <property type="entry name" value="HAT FAMILY DIMERISATION DOMAINCONTAINING PROTEIN-RELATED"/>
    <property type="match status" value="1"/>
</dbReference>
<sequence length="524" mass="60692">MFSRDNPNVNKTVDKMINDAMKKVNAELLNIGTCNLHVIHNGFRAGMDSVTKIKLCLTGTRWVLLGKLIDRVLKQYHMFREYFLVYLPSKQQKQIQSNSCYDNIKEVLMSNISKIRLNFILFLCQSIFDRFLTWFQKEGPLVHLLYDELCDLYRTVLLYFLSPEKQLTTKKLQIGRRGSTSTFSGHIRIRSCDIVSRRQIDISCIVDNLKKHLPLKNTFLKDLHVLDPVSRTKQDSADTMIRVGRAIPKLLSNAEIDRIRHEFMMYAAETIDQSWYIKNKYHDSDDNNHTEYQQIDYYWNKTLSLTTSFGLPKYPTLSKVVKNIFIISHGNSDVERGFSINEHIVTENRTLLSLSSINGLRSTWDAIKFYGVGSPHRVPIKIDMIRAVQKSKSVYNQEQLSLKSLADREKEQSEKHQRTNEEVKKLIDRENQLLSKQKGLHDKQKKAQLLVDEGRQRLDNALKKADIIDAQAANALIGAGDEQVKLISDKLFKITDELLKIQSKRKNVLSHVQNKKQKMTTTSE</sequence>
<dbReference type="PANTHER" id="PTHR37162:SF1">
    <property type="entry name" value="BED-TYPE DOMAIN-CONTAINING PROTEIN"/>
    <property type="match status" value="1"/>
</dbReference>
<accession>A0A818BY03</accession>
<feature type="coiled-coil region" evidence="1">
    <location>
        <begin position="402"/>
        <end position="429"/>
    </location>
</feature>
<gene>
    <name evidence="2" type="ORF">GRG538_LOCUS12027</name>
</gene>
<keyword evidence="1" id="KW-0175">Coiled coil</keyword>
<evidence type="ECO:0000313" key="2">
    <source>
        <dbReference type="EMBL" id="CAF3423901.1"/>
    </source>
</evidence>
<comment type="caution">
    <text evidence="2">The sequence shown here is derived from an EMBL/GenBank/DDBJ whole genome shotgun (WGS) entry which is preliminary data.</text>
</comment>
<dbReference type="InterPro" id="IPR012337">
    <property type="entry name" value="RNaseH-like_sf"/>
</dbReference>
<dbReference type="Proteomes" id="UP000663872">
    <property type="component" value="Unassembled WGS sequence"/>
</dbReference>
<protein>
    <recommendedName>
        <fullName evidence="4">HAT C-terminal dimerisation domain-containing protein</fullName>
    </recommendedName>
</protein>
<evidence type="ECO:0000256" key="1">
    <source>
        <dbReference type="SAM" id="Coils"/>
    </source>
</evidence>
<reference evidence="2" key="1">
    <citation type="submission" date="2021-02" db="EMBL/GenBank/DDBJ databases">
        <authorList>
            <person name="Nowell W R."/>
        </authorList>
    </citation>
    <scope>NUCLEOTIDE SEQUENCE</scope>
</reference>